<evidence type="ECO:0000256" key="2">
    <source>
        <dbReference type="ARBA" id="ARBA00022777"/>
    </source>
</evidence>
<dbReference type="GO" id="GO:0016301">
    <property type="term" value="F:kinase activity"/>
    <property type="evidence" value="ECO:0007669"/>
    <property type="project" value="UniProtKB-KW"/>
</dbReference>
<dbReference type="OrthoDB" id="9776822at2"/>
<organism evidence="4 5">
    <name type="scientific">Thermosporothrix hazakensis</name>
    <dbReference type="NCBI Taxonomy" id="644383"/>
    <lineage>
        <taxon>Bacteria</taxon>
        <taxon>Bacillati</taxon>
        <taxon>Chloroflexota</taxon>
        <taxon>Ktedonobacteria</taxon>
        <taxon>Ktedonobacterales</taxon>
        <taxon>Thermosporotrichaceae</taxon>
        <taxon>Thermosporothrix</taxon>
    </lineage>
</organism>
<dbReference type="GO" id="GO:0005829">
    <property type="term" value="C:cytosol"/>
    <property type="evidence" value="ECO:0007669"/>
    <property type="project" value="TreeGrafter"/>
</dbReference>
<proteinExistence type="predicted"/>
<dbReference type="PROSITE" id="PS00584">
    <property type="entry name" value="PFKB_KINASES_2"/>
    <property type="match status" value="1"/>
</dbReference>
<evidence type="ECO:0000313" key="5">
    <source>
        <dbReference type="Proteomes" id="UP000248806"/>
    </source>
</evidence>
<dbReference type="PANTHER" id="PTHR10584">
    <property type="entry name" value="SUGAR KINASE"/>
    <property type="match status" value="1"/>
</dbReference>
<gene>
    <name evidence="4" type="ORF">EI42_05181</name>
</gene>
<evidence type="ECO:0000256" key="1">
    <source>
        <dbReference type="ARBA" id="ARBA00022679"/>
    </source>
</evidence>
<dbReference type="AlphaFoldDB" id="A0A326UCF6"/>
<keyword evidence="2 4" id="KW-0418">Kinase</keyword>
<dbReference type="RefSeq" id="WP_111325462.1">
    <property type="nucleotide sequence ID" value="NZ_BIFX01000001.1"/>
</dbReference>
<dbReference type="InterPro" id="IPR011611">
    <property type="entry name" value="PfkB_dom"/>
</dbReference>
<protein>
    <submittedName>
        <fullName evidence="4">Sugar/nucleoside kinase (Ribokinase family)</fullName>
    </submittedName>
</protein>
<keyword evidence="5" id="KW-1185">Reference proteome</keyword>
<keyword evidence="1" id="KW-0808">Transferase</keyword>
<dbReference type="PANTHER" id="PTHR10584:SF166">
    <property type="entry name" value="RIBOKINASE"/>
    <property type="match status" value="1"/>
</dbReference>
<feature type="domain" description="Carbohydrate kinase PfkB" evidence="3">
    <location>
        <begin position="176"/>
        <end position="276"/>
    </location>
</feature>
<dbReference type="InterPro" id="IPR029056">
    <property type="entry name" value="Ribokinase-like"/>
</dbReference>
<sequence length="295" mass="32217">MLPVPDFLTIGHVSKDLRPDGTYTLGGTVTYAALTAQHLGLATGVITCADPNMCIELPSHLPGIALHIRPSSVTTTFINQYTEGVRIQYLCARADTFEARDVPEAWRNTPIVLLGPLAQELPTDFASLFPRRPDALIAASPQGWLRQWDADGRIWPTAWHDAPKVLSSLDVLILSYEDILSSNGNSREEADALFSEWSTMVPILVATEGRYGATLFHEGQTKQFPAYEAEEVDPTGAGDVFAAAFLIHLSKNGDPELAVEYANCVASFSVQQEGTKGIPSLSMINRAFRSQSRKE</sequence>
<dbReference type="EMBL" id="QKUF01000028">
    <property type="protein sequence ID" value="PZW22969.1"/>
    <property type="molecule type" value="Genomic_DNA"/>
</dbReference>
<reference evidence="4 5" key="1">
    <citation type="submission" date="2018-06" db="EMBL/GenBank/DDBJ databases">
        <title>Genomic Encyclopedia of Archaeal and Bacterial Type Strains, Phase II (KMG-II): from individual species to whole genera.</title>
        <authorList>
            <person name="Goeker M."/>
        </authorList>
    </citation>
    <scope>NUCLEOTIDE SEQUENCE [LARGE SCALE GENOMIC DNA]</scope>
    <source>
        <strain evidence="4 5">ATCC BAA-1881</strain>
    </source>
</reference>
<comment type="caution">
    <text evidence="4">The sequence shown here is derived from an EMBL/GenBank/DDBJ whole genome shotgun (WGS) entry which is preliminary data.</text>
</comment>
<dbReference type="SUPFAM" id="SSF53613">
    <property type="entry name" value="Ribokinase-like"/>
    <property type="match status" value="1"/>
</dbReference>
<dbReference type="InterPro" id="IPR002173">
    <property type="entry name" value="Carboh/pur_kinase_PfkB_CS"/>
</dbReference>
<evidence type="ECO:0000259" key="3">
    <source>
        <dbReference type="Pfam" id="PF00294"/>
    </source>
</evidence>
<evidence type="ECO:0000313" key="4">
    <source>
        <dbReference type="EMBL" id="PZW22969.1"/>
    </source>
</evidence>
<dbReference type="Pfam" id="PF00294">
    <property type="entry name" value="PfkB"/>
    <property type="match status" value="1"/>
</dbReference>
<dbReference type="Proteomes" id="UP000248806">
    <property type="component" value="Unassembled WGS sequence"/>
</dbReference>
<accession>A0A326UCF6</accession>
<dbReference type="Gene3D" id="3.40.1190.20">
    <property type="match status" value="1"/>
</dbReference>
<name>A0A326UCF6_THEHA</name>